<feature type="transmembrane region" description="Helical" evidence="1">
    <location>
        <begin position="266"/>
        <end position="286"/>
    </location>
</feature>
<evidence type="ECO:0000313" key="2">
    <source>
        <dbReference type="EMBL" id="KDO20567.1"/>
    </source>
</evidence>
<keyword evidence="3" id="KW-1185">Reference proteome</keyword>
<accession>A0A067C181</accession>
<evidence type="ECO:0000256" key="1">
    <source>
        <dbReference type="SAM" id="Phobius"/>
    </source>
</evidence>
<feature type="transmembrane region" description="Helical" evidence="1">
    <location>
        <begin position="307"/>
        <end position="329"/>
    </location>
</feature>
<dbReference type="KEGG" id="spar:SPRG_13265"/>
<dbReference type="OrthoDB" id="79579at2759"/>
<keyword evidence="1" id="KW-0812">Transmembrane</keyword>
<protein>
    <submittedName>
        <fullName evidence="2">Uncharacterized protein</fullName>
    </submittedName>
</protein>
<dbReference type="RefSeq" id="XP_012208755.1">
    <property type="nucleotide sequence ID" value="XM_012353365.1"/>
</dbReference>
<gene>
    <name evidence="2" type="ORF">SPRG_13265</name>
</gene>
<keyword evidence="1" id="KW-0472">Membrane</keyword>
<sequence length="534" mass="59798">PMKAYISEAFPRTPVTPFASYGSFSSFNTTTLLDLQARYNSATLPVGAVNFADANEGAQVLRQLLRLGPSIPEDRCISDFLVGKPGSIYYGSSIRDLLCAFAAVNDTTMNAERLNRRGSCMLTSAPGLVLGYHCIWLTAGDAITRSRRDNDVYTLTFVMATAPYPVLNWTKFVYRVCITVGIGLLLWRRYYKHCIALRRQLARLGHAHELRSGAYSYAISIGDPTAVVLSNPWVALAFFVDVWASFDTLSFAVLRGSQNDDLLELFVAFLYLSRAVWLAYFGLSVMSVCLKRWRQEHLFREVDPTMVALAVTIYGPLLTYFMGNSAWLLQVYWYLEECMVPTSARGQELVVLLPCVLYTLSLTMAPLLYGLVKAMTARWPGATRNDDRYSSLRFTTAKTRAIVAIFRLCQPQVAVSVLKLGGTIYALFDSAPRYKASPTISYVGTDCFVYCYRDGKLELRLRLSLLEALDVHASAKNARNAVDTSEVSPFTMHELVLPMSIQRHGARKIKVSPTPARRVRLRQPREPSSSVWCL</sequence>
<evidence type="ECO:0000313" key="3">
    <source>
        <dbReference type="Proteomes" id="UP000030745"/>
    </source>
</evidence>
<dbReference type="GeneID" id="24135155"/>
<feature type="transmembrane region" description="Helical" evidence="1">
    <location>
        <begin position="226"/>
        <end position="246"/>
    </location>
</feature>
<keyword evidence="1" id="KW-1133">Transmembrane helix</keyword>
<dbReference type="EMBL" id="KK583309">
    <property type="protein sequence ID" value="KDO20567.1"/>
    <property type="molecule type" value="Genomic_DNA"/>
</dbReference>
<feature type="transmembrane region" description="Helical" evidence="1">
    <location>
        <begin position="349"/>
        <end position="372"/>
    </location>
</feature>
<dbReference type="AlphaFoldDB" id="A0A067C181"/>
<organism evidence="2 3">
    <name type="scientific">Saprolegnia parasitica (strain CBS 223.65)</name>
    <dbReference type="NCBI Taxonomy" id="695850"/>
    <lineage>
        <taxon>Eukaryota</taxon>
        <taxon>Sar</taxon>
        <taxon>Stramenopiles</taxon>
        <taxon>Oomycota</taxon>
        <taxon>Saprolegniomycetes</taxon>
        <taxon>Saprolegniales</taxon>
        <taxon>Saprolegniaceae</taxon>
        <taxon>Saprolegnia</taxon>
    </lineage>
</organism>
<feature type="transmembrane region" description="Helical" evidence="1">
    <location>
        <begin position="119"/>
        <end position="139"/>
    </location>
</feature>
<feature type="non-terminal residue" evidence="2">
    <location>
        <position position="1"/>
    </location>
</feature>
<dbReference type="VEuPathDB" id="FungiDB:SPRG_13265"/>
<name>A0A067C181_SAPPC</name>
<dbReference type="OMA" id="IFRLCQP"/>
<proteinExistence type="predicted"/>
<reference evidence="2 3" key="1">
    <citation type="journal article" date="2013" name="PLoS Genet.">
        <title>Distinctive expansion of potential virulence genes in the genome of the oomycete fish pathogen Saprolegnia parasitica.</title>
        <authorList>
            <person name="Jiang R.H."/>
            <person name="de Bruijn I."/>
            <person name="Haas B.J."/>
            <person name="Belmonte R."/>
            <person name="Lobach L."/>
            <person name="Christie J."/>
            <person name="van den Ackerveken G."/>
            <person name="Bottin A."/>
            <person name="Bulone V."/>
            <person name="Diaz-Moreno S.M."/>
            <person name="Dumas B."/>
            <person name="Fan L."/>
            <person name="Gaulin E."/>
            <person name="Govers F."/>
            <person name="Grenville-Briggs L.J."/>
            <person name="Horner N.R."/>
            <person name="Levin J.Z."/>
            <person name="Mammella M."/>
            <person name="Meijer H.J."/>
            <person name="Morris P."/>
            <person name="Nusbaum C."/>
            <person name="Oome S."/>
            <person name="Phillips A.J."/>
            <person name="van Rooyen D."/>
            <person name="Rzeszutek E."/>
            <person name="Saraiva M."/>
            <person name="Secombes C.J."/>
            <person name="Seidl M.F."/>
            <person name="Snel B."/>
            <person name="Stassen J.H."/>
            <person name="Sykes S."/>
            <person name="Tripathy S."/>
            <person name="van den Berg H."/>
            <person name="Vega-Arreguin J.C."/>
            <person name="Wawra S."/>
            <person name="Young S.K."/>
            <person name="Zeng Q."/>
            <person name="Dieguez-Uribeondo J."/>
            <person name="Russ C."/>
            <person name="Tyler B.M."/>
            <person name="van West P."/>
        </authorList>
    </citation>
    <scope>NUCLEOTIDE SEQUENCE [LARGE SCALE GENOMIC DNA]</scope>
    <source>
        <strain evidence="2 3">CBS 223.65</strain>
    </source>
</reference>
<dbReference type="Proteomes" id="UP000030745">
    <property type="component" value="Unassembled WGS sequence"/>
</dbReference>
<feature type="transmembrane region" description="Helical" evidence="1">
    <location>
        <begin position="172"/>
        <end position="191"/>
    </location>
</feature>